<protein>
    <submittedName>
        <fullName evidence="1">Uncharacterized protein</fullName>
    </submittedName>
</protein>
<evidence type="ECO:0000313" key="2">
    <source>
        <dbReference type="Proteomes" id="UP000193404"/>
    </source>
</evidence>
<sequence>MLSFLNSKYIKELESIVSRDLASTSPDDIPKFLEEVLRRYLDGERDLEKIVNAGLLKIRVFEKLNKINISPNIYKDIGEELRRVPEQELKTVFVYYFISNRSNLNKKK</sequence>
<organism evidence="1 2">
    <name type="scientific">Acidianus manzaensis</name>
    <dbReference type="NCBI Taxonomy" id="282676"/>
    <lineage>
        <taxon>Archaea</taxon>
        <taxon>Thermoproteota</taxon>
        <taxon>Thermoprotei</taxon>
        <taxon>Sulfolobales</taxon>
        <taxon>Sulfolobaceae</taxon>
        <taxon>Acidianus</taxon>
    </lineage>
</organism>
<proteinExistence type="predicted"/>
<dbReference type="EMBL" id="CP020477">
    <property type="protein sequence ID" value="ARM74595.1"/>
    <property type="molecule type" value="Genomic_DNA"/>
</dbReference>
<name>A0A1W6JWH4_9CREN</name>
<dbReference type="AlphaFoldDB" id="A0A1W6JWH4"/>
<gene>
    <name evidence="1" type="ORF">B6F84_00155</name>
</gene>
<keyword evidence="2" id="KW-1185">Reference proteome</keyword>
<evidence type="ECO:0000313" key="1">
    <source>
        <dbReference type="EMBL" id="ARM74595.1"/>
    </source>
</evidence>
<dbReference type="KEGG" id="aman:B6F84_00155"/>
<reference evidence="1 2" key="1">
    <citation type="submission" date="2017-03" db="EMBL/GenBank/DDBJ databases">
        <title>Sulfur activation and transportation mechanism of thermophilic Archaea Acidianus manzaensis YN-25.</title>
        <authorList>
            <person name="Ma Y."/>
            <person name="Yang Y."/>
            <person name="Xia J."/>
        </authorList>
    </citation>
    <scope>NUCLEOTIDE SEQUENCE [LARGE SCALE GENOMIC DNA]</scope>
    <source>
        <strain evidence="1 2">YN-25</strain>
    </source>
</reference>
<dbReference type="STRING" id="282676.B6F84_00155"/>
<accession>A0A1W6JWH4</accession>
<dbReference type="Proteomes" id="UP000193404">
    <property type="component" value="Chromosome"/>
</dbReference>